<dbReference type="InterPro" id="IPR044114">
    <property type="entry name" value="NR_LBD_NR1H4"/>
</dbReference>
<dbReference type="PROSITE" id="PS00031">
    <property type="entry name" value="NUCLEAR_REC_DBD_1"/>
    <property type="match status" value="1"/>
</dbReference>
<proteinExistence type="inferred from homology"/>
<evidence type="ECO:0000256" key="3">
    <source>
        <dbReference type="ARBA" id="ARBA00022481"/>
    </source>
</evidence>
<dbReference type="GO" id="GO:0090575">
    <property type="term" value="C:RNA polymerase II transcription regulator complex"/>
    <property type="evidence" value="ECO:0007669"/>
    <property type="project" value="TreeGrafter"/>
</dbReference>
<dbReference type="PRINTS" id="PR00398">
    <property type="entry name" value="STRDHORMONER"/>
</dbReference>
<dbReference type="GO" id="GO:0032052">
    <property type="term" value="F:bile acid binding"/>
    <property type="evidence" value="ECO:0007669"/>
    <property type="project" value="InterPro"/>
</dbReference>
<evidence type="ECO:0000256" key="17">
    <source>
        <dbReference type="ARBA" id="ARBA00023163"/>
    </source>
</evidence>
<dbReference type="FunFam" id="3.30.50.10:FF:000021">
    <property type="entry name" value="bile acid receptor isoform X2"/>
    <property type="match status" value="1"/>
</dbReference>
<organism evidence="29 30">
    <name type="scientific">Aldrovandia affinis</name>
    <dbReference type="NCBI Taxonomy" id="143900"/>
    <lineage>
        <taxon>Eukaryota</taxon>
        <taxon>Metazoa</taxon>
        <taxon>Chordata</taxon>
        <taxon>Craniata</taxon>
        <taxon>Vertebrata</taxon>
        <taxon>Euteleostomi</taxon>
        <taxon>Actinopterygii</taxon>
        <taxon>Neopterygii</taxon>
        <taxon>Teleostei</taxon>
        <taxon>Notacanthiformes</taxon>
        <taxon>Halosauridae</taxon>
        <taxon>Aldrovandia</taxon>
    </lineage>
</organism>
<dbReference type="CDD" id="cd06936">
    <property type="entry name" value="NR_LBD_Fxr"/>
    <property type="match status" value="1"/>
</dbReference>
<dbReference type="GO" id="GO:0038186">
    <property type="term" value="F:bile acid nuclear receptor activity"/>
    <property type="evidence" value="ECO:0007669"/>
    <property type="project" value="UniProtKB-ARBA"/>
</dbReference>
<keyword evidence="9 25" id="KW-0863">Zinc-finger</keyword>
<dbReference type="InterPro" id="IPR001723">
    <property type="entry name" value="Nuclear_hrmn_rcpt"/>
</dbReference>
<keyword evidence="4" id="KW-0678">Repressor</keyword>
<keyword evidence="6" id="KW-0597">Phosphoprotein</keyword>
<keyword evidence="30" id="KW-1185">Reference proteome</keyword>
<evidence type="ECO:0000256" key="8">
    <source>
        <dbReference type="ARBA" id="ARBA00022723"/>
    </source>
</evidence>
<evidence type="ECO:0000256" key="10">
    <source>
        <dbReference type="ARBA" id="ARBA00022833"/>
    </source>
</evidence>
<evidence type="ECO:0000256" key="7">
    <source>
        <dbReference type="ARBA" id="ARBA00022588"/>
    </source>
</evidence>
<keyword evidence="5" id="KW-1017">Isopeptide bond</keyword>
<keyword evidence="15 25" id="KW-0238">DNA-binding</keyword>
<dbReference type="PRINTS" id="PR00546">
    <property type="entry name" value="THYROIDHORMR"/>
</dbReference>
<dbReference type="Gene3D" id="3.30.50.10">
    <property type="entry name" value="Erythroid Transcription Factor GATA-1, subunit A"/>
    <property type="match status" value="1"/>
</dbReference>
<evidence type="ECO:0000256" key="1">
    <source>
        <dbReference type="ARBA" id="ARBA00004123"/>
    </source>
</evidence>
<comment type="caution">
    <text evidence="29">The sequence shown here is derived from an EMBL/GenBank/DDBJ whole genome shotgun (WGS) entry which is preliminary data.</text>
</comment>
<evidence type="ECO:0000256" key="12">
    <source>
        <dbReference type="ARBA" id="ARBA00022859"/>
    </source>
</evidence>
<dbReference type="GO" id="GO:0008270">
    <property type="term" value="F:zinc ion binding"/>
    <property type="evidence" value="ECO:0007669"/>
    <property type="project" value="UniProtKB-KW"/>
</dbReference>
<keyword evidence="8 25" id="KW-0479">Metal-binding</keyword>
<dbReference type="GO" id="GO:0030154">
    <property type="term" value="P:cell differentiation"/>
    <property type="evidence" value="ECO:0007669"/>
    <property type="project" value="TreeGrafter"/>
</dbReference>
<keyword evidence="17 25" id="KW-0804">Transcription</keyword>
<feature type="compositionally biased region" description="Acidic residues" evidence="26">
    <location>
        <begin position="220"/>
        <end position="229"/>
    </location>
</feature>
<dbReference type="GO" id="GO:0000978">
    <property type="term" value="F:RNA polymerase II cis-regulatory region sequence-specific DNA binding"/>
    <property type="evidence" value="ECO:0007669"/>
    <property type="project" value="TreeGrafter"/>
</dbReference>
<dbReference type="AlphaFoldDB" id="A0AAD7WW97"/>
<evidence type="ECO:0000259" key="27">
    <source>
        <dbReference type="PROSITE" id="PS51030"/>
    </source>
</evidence>
<gene>
    <name evidence="29" type="ORF">AAFF_G00173190</name>
</gene>
<dbReference type="GO" id="GO:0045087">
    <property type="term" value="P:innate immune response"/>
    <property type="evidence" value="ECO:0007669"/>
    <property type="project" value="UniProtKB-KW"/>
</dbReference>
<dbReference type="GO" id="GO:0070328">
    <property type="term" value="P:triglyceride homeostasis"/>
    <property type="evidence" value="ECO:0007669"/>
    <property type="project" value="UniProtKB-ARBA"/>
</dbReference>
<dbReference type="PROSITE" id="PS51030">
    <property type="entry name" value="NUCLEAR_REC_DBD_2"/>
    <property type="match status" value="1"/>
</dbReference>
<accession>A0AAD7WW97</accession>
<dbReference type="GO" id="GO:0006954">
    <property type="term" value="P:inflammatory response"/>
    <property type="evidence" value="ECO:0007669"/>
    <property type="project" value="UniProtKB-KW"/>
</dbReference>
<evidence type="ECO:0000256" key="24">
    <source>
        <dbReference type="ARBA" id="ARBA00083984"/>
    </source>
</evidence>
<evidence type="ECO:0000256" key="9">
    <source>
        <dbReference type="ARBA" id="ARBA00022771"/>
    </source>
</evidence>
<evidence type="ECO:0000313" key="29">
    <source>
        <dbReference type="EMBL" id="KAJ8411313.1"/>
    </source>
</evidence>
<evidence type="ECO:0000256" key="6">
    <source>
        <dbReference type="ARBA" id="ARBA00022553"/>
    </source>
</evidence>
<evidence type="ECO:0000256" key="4">
    <source>
        <dbReference type="ARBA" id="ARBA00022491"/>
    </source>
</evidence>
<keyword evidence="7" id="KW-0399">Innate immunity</keyword>
<dbReference type="InterPro" id="IPR000536">
    <property type="entry name" value="Nucl_hrmn_rcpt_lig-bd"/>
</dbReference>
<keyword evidence="11" id="KW-0832">Ubl conjugation</keyword>
<evidence type="ECO:0000256" key="25">
    <source>
        <dbReference type="RuleBase" id="RU004334"/>
    </source>
</evidence>
<dbReference type="SMART" id="SM00430">
    <property type="entry name" value="HOLI"/>
    <property type="match status" value="1"/>
</dbReference>
<evidence type="ECO:0000256" key="5">
    <source>
        <dbReference type="ARBA" id="ARBA00022499"/>
    </source>
</evidence>
<evidence type="ECO:0000256" key="23">
    <source>
        <dbReference type="ARBA" id="ARBA00078631"/>
    </source>
</evidence>
<dbReference type="Pfam" id="PF00105">
    <property type="entry name" value="zf-C4"/>
    <property type="match status" value="1"/>
</dbReference>
<comment type="subcellular location">
    <subcellularLocation>
        <location evidence="1 25">Nucleus</location>
    </subcellularLocation>
</comment>
<feature type="domain" description="Nuclear receptor" evidence="27">
    <location>
        <begin position="125"/>
        <end position="200"/>
    </location>
</feature>
<name>A0AAD7WW97_9TELE</name>
<feature type="domain" description="NR LBD" evidence="28">
    <location>
        <begin position="252"/>
        <end position="476"/>
    </location>
</feature>
<sequence length="476" mass="54165">MVPDINVVGPLHIPPSDGFPLSESSYFDLLADQGSPLLQDQEVLPFASYPTMQYSPMEAPMASPPFLSGQSYYPPCSEEWYSSPGIYELRKGPTESSYDTDIEVVSVPMGKRPRHGSQPGRLKGEELCVVCGDKASGYHYNALTCEGCKGFFRRSITKNAMYKCKSGGTCEMDMYMRRKCQECRLRKCKEMGMLAECLLTEIQCKSKRLRKNTKASPEESIGEETEGADGGDAKQVTSTTQLAKEKVEFSQEQLALLNYILDAYNKHRIPQDMAKQLLQEKFSAEENFVLLTEMATSHVQVLVEFTKNIPGFQALDHEDQIALLKGSAVEAMFLRSAQVFTRKRPNGHTDVLEDRIRKSGISEEYIAPMFNFYKSIGELQMTQEEHALLTAVTILSPERPYVKDQEAVERLQEPMLEVLRKFCKLHHPREPQHFARLLGRLTELRTLNHHHAEMLLSWRMSDHKFTPLLCEIWDVQ</sequence>
<dbReference type="PRINTS" id="PR00047">
    <property type="entry name" value="STROIDFINGER"/>
</dbReference>
<dbReference type="CDD" id="cd06962">
    <property type="entry name" value="NR_DBD_FXR"/>
    <property type="match status" value="1"/>
</dbReference>
<evidence type="ECO:0000256" key="11">
    <source>
        <dbReference type="ARBA" id="ARBA00022843"/>
    </source>
</evidence>
<evidence type="ECO:0000256" key="15">
    <source>
        <dbReference type="ARBA" id="ARBA00023125"/>
    </source>
</evidence>
<dbReference type="GO" id="GO:1903413">
    <property type="term" value="P:cellular response to bile acid"/>
    <property type="evidence" value="ECO:0007669"/>
    <property type="project" value="UniProtKB-ARBA"/>
</dbReference>
<dbReference type="PANTHER" id="PTHR24082">
    <property type="entry name" value="NUCLEAR HORMONE RECEPTOR"/>
    <property type="match status" value="1"/>
</dbReference>
<evidence type="ECO:0000256" key="19">
    <source>
        <dbReference type="ARBA" id="ARBA00023198"/>
    </source>
</evidence>
<protein>
    <recommendedName>
        <fullName evidence="21">Bile acid receptor</fullName>
    </recommendedName>
    <alternativeName>
        <fullName evidence="23">Farnesoid X-activated receptor</fullName>
    </alternativeName>
    <alternativeName>
        <fullName evidence="22">Farnesol receptor HRR-1</fullName>
    </alternativeName>
    <alternativeName>
        <fullName evidence="24">Nuclear receptor subfamily 1 group H member 4</fullName>
    </alternativeName>
</protein>
<evidence type="ECO:0000313" key="30">
    <source>
        <dbReference type="Proteomes" id="UP001221898"/>
    </source>
</evidence>
<evidence type="ECO:0000256" key="16">
    <source>
        <dbReference type="ARBA" id="ARBA00023159"/>
    </source>
</evidence>
<dbReference type="GO" id="GO:0050728">
    <property type="term" value="P:negative regulation of inflammatory response"/>
    <property type="evidence" value="ECO:0007669"/>
    <property type="project" value="TreeGrafter"/>
</dbReference>
<evidence type="ECO:0000256" key="13">
    <source>
        <dbReference type="ARBA" id="ARBA00022990"/>
    </source>
</evidence>
<dbReference type="InterPro" id="IPR035500">
    <property type="entry name" value="NHR-like_dom_sf"/>
</dbReference>
<feature type="region of interest" description="Disordered" evidence="26">
    <location>
        <begin position="213"/>
        <end position="237"/>
    </location>
</feature>
<keyword evidence="14 25" id="KW-0805">Transcription regulation</keyword>
<dbReference type="EMBL" id="JAINUG010000023">
    <property type="protein sequence ID" value="KAJ8411313.1"/>
    <property type="molecule type" value="Genomic_DNA"/>
</dbReference>
<dbReference type="FunFam" id="1.10.565.10:FF:000018">
    <property type="entry name" value="Bile acid receptor isoform 4"/>
    <property type="match status" value="1"/>
</dbReference>
<comment type="similarity">
    <text evidence="2">Belongs to the nuclear hormone receptor family. NR1 subfamily.</text>
</comment>
<evidence type="ECO:0000256" key="20">
    <source>
        <dbReference type="ARBA" id="ARBA00023242"/>
    </source>
</evidence>
<keyword evidence="3" id="KW-0488">Methylation</keyword>
<dbReference type="PANTHER" id="PTHR24082:SF507">
    <property type="entry name" value="BILE ACID RECEPTOR-RELATED"/>
    <property type="match status" value="1"/>
</dbReference>
<evidence type="ECO:0000259" key="28">
    <source>
        <dbReference type="PROSITE" id="PS51843"/>
    </source>
</evidence>
<keyword evidence="10 25" id="KW-0862">Zinc</keyword>
<dbReference type="Gene3D" id="1.10.565.10">
    <property type="entry name" value="Retinoid X Receptor"/>
    <property type="match status" value="1"/>
</dbReference>
<evidence type="ECO:0000256" key="21">
    <source>
        <dbReference type="ARBA" id="ARBA00071503"/>
    </source>
</evidence>
<dbReference type="InterPro" id="IPR050234">
    <property type="entry name" value="Nuclear_hormone_rcpt_NR1"/>
</dbReference>
<keyword evidence="16" id="KW-0010">Activator</keyword>
<dbReference type="SMART" id="SM00399">
    <property type="entry name" value="ZnF_C4"/>
    <property type="match status" value="1"/>
</dbReference>
<evidence type="ECO:0000256" key="26">
    <source>
        <dbReference type="SAM" id="MobiDB-lite"/>
    </source>
</evidence>
<evidence type="ECO:0000256" key="2">
    <source>
        <dbReference type="ARBA" id="ARBA00008092"/>
    </source>
</evidence>
<dbReference type="InterPro" id="IPR001728">
    <property type="entry name" value="ThyrH_rcpt"/>
</dbReference>
<dbReference type="GO" id="GO:0001228">
    <property type="term" value="F:DNA-binding transcription activator activity, RNA polymerase II-specific"/>
    <property type="evidence" value="ECO:0007669"/>
    <property type="project" value="UniProtKB-ARBA"/>
</dbReference>
<keyword evidence="13" id="KW-0007">Acetylation</keyword>
<dbReference type="PROSITE" id="PS51843">
    <property type="entry name" value="NR_LBD"/>
    <property type="match status" value="1"/>
</dbReference>
<dbReference type="SUPFAM" id="SSF57716">
    <property type="entry name" value="Glucocorticoid receptor-like (DNA-binding domain)"/>
    <property type="match status" value="1"/>
</dbReference>
<keyword evidence="19" id="KW-0395">Inflammatory response</keyword>
<dbReference type="GO" id="GO:0000122">
    <property type="term" value="P:negative regulation of transcription by RNA polymerase II"/>
    <property type="evidence" value="ECO:0007669"/>
    <property type="project" value="TreeGrafter"/>
</dbReference>
<reference evidence="29" key="1">
    <citation type="journal article" date="2023" name="Science">
        <title>Genome structures resolve the early diversification of teleost fishes.</title>
        <authorList>
            <person name="Parey E."/>
            <person name="Louis A."/>
            <person name="Montfort J."/>
            <person name="Bouchez O."/>
            <person name="Roques C."/>
            <person name="Iampietro C."/>
            <person name="Lluch J."/>
            <person name="Castinel A."/>
            <person name="Donnadieu C."/>
            <person name="Desvignes T."/>
            <person name="Floi Bucao C."/>
            <person name="Jouanno E."/>
            <person name="Wen M."/>
            <person name="Mejri S."/>
            <person name="Dirks R."/>
            <person name="Jansen H."/>
            <person name="Henkel C."/>
            <person name="Chen W.J."/>
            <person name="Zahm M."/>
            <person name="Cabau C."/>
            <person name="Klopp C."/>
            <person name="Thompson A.W."/>
            <person name="Robinson-Rechavi M."/>
            <person name="Braasch I."/>
            <person name="Lecointre G."/>
            <person name="Bobe J."/>
            <person name="Postlethwait J.H."/>
            <person name="Berthelot C."/>
            <person name="Roest Crollius H."/>
            <person name="Guiguen Y."/>
        </authorList>
    </citation>
    <scope>NUCLEOTIDE SEQUENCE</scope>
    <source>
        <strain evidence="29">NC1722</strain>
    </source>
</reference>
<keyword evidence="18 25" id="KW-0675">Receptor</keyword>
<dbReference type="SUPFAM" id="SSF48508">
    <property type="entry name" value="Nuclear receptor ligand-binding domain"/>
    <property type="match status" value="1"/>
</dbReference>
<dbReference type="Proteomes" id="UP001221898">
    <property type="component" value="Unassembled WGS sequence"/>
</dbReference>
<dbReference type="Pfam" id="PF00104">
    <property type="entry name" value="Hormone_recep"/>
    <property type="match status" value="1"/>
</dbReference>
<dbReference type="InterPro" id="IPR001628">
    <property type="entry name" value="Znf_hrmn_rcpt"/>
</dbReference>
<evidence type="ECO:0000256" key="22">
    <source>
        <dbReference type="ARBA" id="ARBA00076147"/>
    </source>
</evidence>
<keyword evidence="20 25" id="KW-0539">Nucleus</keyword>
<evidence type="ECO:0000256" key="18">
    <source>
        <dbReference type="ARBA" id="ARBA00023170"/>
    </source>
</evidence>
<evidence type="ECO:0000256" key="14">
    <source>
        <dbReference type="ARBA" id="ARBA00023015"/>
    </source>
</evidence>
<dbReference type="InterPro" id="IPR013088">
    <property type="entry name" value="Znf_NHR/GATA"/>
</dbReference>
<dbReference type="GO" id="GO:0038185">
    <property type="term" value="P:nuclear receptor-mediated bile acid signaling pathway"/>
    <property type="evidence" value="ECO:0007669"/>
    <property type="project" value="UniProtKB-ARBA"/>
</dbReference>
<keyword evidence="12" id="KW-0391">Immunity</keyword>